<keyword evidence="3" id="KW-1185">Reference proteome</keyword>
<dbReference type="Proteomes" id="UP000077202">
    <property type="component" value="Unassembled WGS sequence"/>
</dbReference>
<evidence type="ECO:0000313" key="3">
    <source>
        <dbReference type="Proteomes" id="UP000077202"/>
    </source>
</evidence>
<proteinExistence type="predicted"/>
<sequence length="124" mass="14383">MEMGKKDADLPPNQFSRDRAAFWKEWTHLQSSVGAHHQKVMEFFHNQTAYLLKLECMIIQQAAQLEKHKTKQKSAVNAVGVFLQREDSYREALKAALEALEEEKEKHRHHEDVDSMQVQSGLIP</sequence>
<reference evidence="2" key="1">
    <citation type="submission" date="2016-03" db="EMBL/GenBank/DDBJ databases">
        <title>Mechanisms controlling the formation of the plant cell surface in tip-growing cells are functionally conserved among land plants.</title>
        <authorList>
            <person name="Honkanen S."/>
            <person name="Jones V.A."/>
            <person name="Morieri G."/>
            <person name="Champion C."/>
            <person name="Hetherington A.J."/>
            <person name="Kelly S."/>
            <person name="Saint-Marcoux D."/>
            <person name="Proust H."/>
            <person name="Prescott H."/>
            <person name="Dolan L."/>
        </authorList>
    </citation>
    <scope>NUCLEOTIDE SEQUENCE [LARGE SCALE GENOMIC DNA]</scope>
    <source>
        <tissue evidence="2">Whole gametophyte</tissue>
    </source>
</reference>
<dbReference type="AlphaFoldDB" id="A0A176VIJ9"/>
<comment type="caution">
    <text evidence="2">The sequence shown here is derived from an EMBL/GenBank/DDBJ whole genome shotgun (WGS) entry which is preliminary data.</text>
</comment>
<evidence type="ECO:0000313" key="2">
    <source>
        <dbReference type="EMBL" id="OAE19755.1"/>
    </source>
</evidence>
<gene>
    <name evidence="2" type="ORF">AXG93_2958s1310</name>
</gene>
<dbReference type="EMBL" id="LVLJ01003787">
    <property type="protein sequence ID" value="OAE19755.1"/>
    <property type="molecule type" value="Genomic_DNA"/>
</dbReference>
<feature type="region of interest" description="Disordered" evidence="1">
    <location>
        <begin position="101"/>
        <end position="124"/>
    </location>
</feature>
<protein>
    <submittedName>
        <fullName evidence="2">Uncharacterized protein</fullName>
    </submittedName>
</protein>
<evidence type="ECO:0000256" key="1">
    <source>
        <dbReference type="SAM" id="MobiDB-lite"/>
    </source>
</evidence>
<accession>A0A176VIJ9</accession>
<organism evidence="2 3">
    <name type="scientific">Marchantia polymorpha subsp. ruderalis</name>
    <dbReference type="NCBI Taxonomy" id="1480154"/>
    <lineage>
        <taxon>Eukaryota</taxon>
        <taxon>Viridiplantae</taxon>
        <taxon>Streptophyta</taxon>
        <taxon>Embryophyta</taxon>
        <taxon>Marchantiophyta</taxon>
        <taxon>Marchantiopsida</taxon>
        <taxon>Marchantiidae</taxon>
        <taxon>Marchantiales</taxon>
        <taxon>Marchantiaceae</taxon>
        <taxon>Marchantia</taxon>
    </lineage>
</organism>
<name>A0A176VIJ9_MARPO</name>